<dbReference type="InterPro" id="IPR009056">
    <property type="entry name" value="Cyt_c-like_dom"/>
</dbReference>
<gene>
    <name evidence="6" type="ORF">DB30_02445</name>
</gene>
<proteinExistence type="predicted"/>
<dbReference type="GO" id="GO:0009055">
    <property type="term" value="F:electron transfer activity"/>
    <property type="evidence" value="ECO:0007669"/>
    <property type="project" value="InterPro"/>
</dbReference>
<dbReference type="GO" id="GO:0046872">
    <property type="term" value="F:metal ion binding"/>
    <property type="evidence" value="ECO:0007669"/>
    <property type="project" value="UniProtKB-KW"/>
</dbReference>
<sequence>MLASLRNRDNQYSRKRVGGYALGDRGWDLLPEWVPAVAPITNASVATLRETGELAPPTSSPPLWDGRRPDQLADWIALGRRVFFEYPLRAEPFAEHALANPALGEAVGLRADADGRWPGVVAFADLDGQTRVGITCALCHVGEAVGEAGGEAGAASDSMIPGQARRRLDYGRMRLSYYRDSGTPIDPDLAARMASWGPGRADVTDDDDSDPVAIPDLWGIRELRDLTQAATLRHQHPAALAIRQETQLLHANGERARPPRELAWALAMYVYSLEPPARPPAAEPDLASDAGRRIFERDCARCHRDATGSGPPMPADTIGTDPALAFGHARGTGLYRPAPLIRVAEAGPYLHDGSVASLEELLSPSRFAPSYRAGVHGAGPVMGHRFGTDLAKDERAALQAFLESL</sequence>
<reference evidence="6 7" key="1">
    <citation type="submission" date="2014-12" db="EMBL/GenBank/DDBJ databases">
        <title>Genome assembly of Enhygromyxa salina DSM 15201.</title>
        <authorList>
            <person name="Sharma G."/>
            <person name="Subramanian S."/>
        </authorList>
    </citation>
    <scope>NUCLEOTIDE SEQUENCE [LARGE SCALE GENOMIC DNA]</scope>
    <source>
        <strain evidence="6 7">DSM 15201</strain>
    </source>
</reference>
<comment type="caution">
    <text evidence="6">The sequence shown here is derived from an EMBL/GenBank/DDBJ whole genome shotgun (WGS) entry which is preliminary data.</text>
</comment>
<name>A0A0C2CPZ4_9BACT</name>
<dbReference type="Proteomes" id="UP000031599">
    <property type="component" value="Unassembled WGS sequence"/>
</dbReference>
<organism evidence="6 7">
    <name type="scientific">Enhygromyxa salina</name>
    <dbReference type="NCBI Taxonomy" id="215803"/>
    <lineage>
        <taxon>Bacteria</taxon>
        <taxon>Pseudomonadati</taxon>
        <taxon>Myxococcota</taxon>
        <taxon>Polyangia</taxon>
        <taxon>Nannocystales</taxon>
        <taxon>Nannocystaceae</taxon>
        <taxon>Enhygromyxa</taxon>
    </lineage>
</organism>
<keyword evidence="1 4" id="KW-0349">Heme</keyword>
<dbReference type="PANTHER" id="PTHR30600:SF9">
    <property type="entry name" value="BLR7738 PROTEIN"/>
    <property type="match status" value="1"/>
</dbReference>
<dbReference type="InterPro" id="IPR051395">
    <property type="entry name" value="Cytochrome_c_Peroxidase/MauG"/>
</dbReference>
<evidence type="ECO:0000259" key="5">
    <source>
        <dbReference type="PROSITE" id="PS51007"/>
    </source>
</evidence>
<keyword evidence="2 4" id="KW-0479">Metal-binding</keyword>
<dbReference type="InterPro" id="IPR036909">
    <property type="entry name" value="Cyt_c-like_dom_sf"/>
</dbReference>
<evidence type="ECO:0000256" key="2">
    <source>
        <dbReference type="ARBA" id="ARBA00022723"/>
    </source>
</evidence>
<dbReference type="Gene3D" id="1.10.760.10">
    <property type="entry name" value="Cytochrome c-like domain"/>
    <property type="match status" value="1"/>
</dbReference>
<dbReference type="GO" id="GO:0004130">
    <property type="term" value="F:cytochrome-c peroxidase activity"/>
    <property type="evidence" value="ECO:0007669"/>
    <property type="project" value="TreeGrafter"/>
</dbReference>
<dbReference type="PROSITE" id="PS51007">
    <property type="entry name" value="CYTC"/>
    <property type="match status" value="1"/>
</dbReference>
<dbReference type="SUPFAM" id="SSF46626">
    <property type="entry name" value="Cytochrome c"/>
    <property type="match status" value="1"/>
</dbReference>
<evidence type="ECO:0000256" key="4">
    <source>
        <dbReference type="PROSITE-ProRule" id="PRU00433"/>
    </source>
</evidence>
<accession>A0A0C2CPZ4</accession>
<feature type="domain" description="Cytochrome c" evidence="5">
    <location>
        <begin position="286"/>
        <end position="405"/>
    </location>
</feature>
<evidence type="ECO:0000256" key="1">
    <source>
        <dbReference type="ARBA" id="ARBA00022617"/>
    </source>
</evidence>
<evidence type="ECO:0000256" key="3">
    <source>
        <dbReference type="ARBA" id="ARBA00023004"/>
    </source>
</evidence>
<dbReference type="PANTHER" id="PTHR30600">
    <property type="entry name" value="CYTOCHROME C PEROXIDASE-RELATED"/>
    <property type="match status" value="1"/>
</dbReference>
<keyword evidence="3 4" id="KW-0408">Iron</keyword>
<evidence type="ECO:0000313" key="7">
    <source>
        <dbReference type="Proteomes" id="UP000031599"/>
    </source>
</evidence>
<dbReference type="EMBL" id="JMCC02000178">
    <property type="protein sequence ID" value="KIG11790.1"/>
    <property type="molecule type" value="Genomic_DNA"/>
</dbReference>
<dbReference type="AlphaFoldDB" id="A0A0C2CPZ4"/>
<dbReference type="GO" id="GO:0020037">
    <property type="term" value="F:heme binding"/>
    <property type="evidence" value="ECO:0007669"/>
    <property type="project" value="InterPro"/>
</dbReference>
<protein>
    <submittedName>
        <fullName evidence="6">Surface antigen protein</fullName>
    </submittedName>
</protein>
<evidence type="ECO:0000313" key="6">
    <source>
        <dbReference type="EMBL" id="KIG11790.1"/>
    </source>
</evidence>